<keyword evidence="5 6" id="KW-0472">Membrane</keyword>
<evidence type="ECO:0000256" key="2">
    <source>
        <dbReference type="ARBA" id="ARBA00022475"/>
    </source>
</evidence>
<feature type="transmembrane region" description="Helical" evidence="6">
    <location>
        <begin position="115"/>
        <end position="145"/>
    </location>
</feature>
<organism evidence="7 8">
    <name type="scientific">Ilumatobacter fluminis</name>
    <dbReference type="NCBI Taxonomy" id="467091"/>
    <lineage>
        <taxon>Bacteria</taxon>
        <taxon>Bacillati</taxon>
        <taxon>Actinomycetota</taxon>
        <taxon>Acidimicrobiia</taxon>
        <taxon>Acidimicrobiales</taxon>
        <taxon>Ilumatobacteraceae</taxon>
        <taxon>Ilumatobacter</taxon>
    </lineage>
</organism>
<feature type="transmembrane region" description="Helical" evidence="6">
    <location>
        <begin position="278"/>
        <end position="299"/>
    </location>
</feature>
<dbReference type="AlphaFoldDB" id="A0A4R7HZ15"/>
<feature type="transmembrane region" description="Helical" evidence="6">
    <location>
        <begin position="220"/>
        <end position="240"/>
    </location>
</feature>
<feature type="transmembrane region" description="Helical" evidence="6">
    <location>
        <begin position="252"/>
        <end position="271"/>
    </location>
</feature>
<feature type="transmembrane region" description="Helical" evidence="6">
    <location>
        <begin position="42"/>
        <end position="60"/>
    </location>
</feature>
<dbReference type="PANTHER" id="PTHR39087">
    <property type="entry name" value="UPF0104 MEMBRANE PROTEIN MJ1595"/>
    <property type="match status" value="1"/>
</dbReference>
<comment type="caution">
    <text evidence="7">The sequence shown here is derived from an EMBL/GenBank/DDBJ whole genome shotgun (WGS) entry which is preliminary data.</text>
</comment>
<dbReference type="RefSeq" id="WP_133867939.1">
    <property type="nucleotide sequence ID" value="NZ_SOAU01000001.1"/>
</dbReference>
<name>A0A4R7HZ15_9ACTN</name>
<feature type="transmembrane region" description="Helical" evidence="6">
    <location>
        <begin position="151"/>
        <end position="175"/>
    </location>
</feature>
<keyword evidence="2" id="KW-1003">Cell membrane</keyword>
<comment type="subcellular location">
    <subcellularLocation>
        <location evidence="1">Cell membrane</location>
        <topology evidence="1">Multi-pass membrane protein</topology>
    </subcellularLocation>
</comment>
<reference evidence="7 8" key="1">
    <citation type="submission" date="2019-03" db="EMBL/GenBank/DDBJ databases">
        <title>Sequencing the genomes of 1000 actinobacteria strains.</title>
        <authorList>
            <person name="Klenk H.-P."/>
        </authorList>
    </citation>
    <scope>NUCLEOTIDE SEQUENCE [LARGE SCALE GENOMIC DNA]</scope>
    <source>
        <strain evidence="7 8">DSM 18936</strain>
    </source>
</reference>
<dbReference type="GO" id="GO:0005886">
    <property type="term" value="C:plasma membrane"/>
    <property type="evidence" value="ECO:0007669"/>
    <property type="project" value="UniProtKB-SubCell"/>
</dbReference>
<dbReference type="InterPro" id="IPR022791">
    <property type="entry name" value="L-PG_synthase/AglD"/>
</dbReference>
<evidence type="ECO:0000256" key="1">
    <source>
        <dbReference type="ARBA" id="ARBA00004651"/>
    </source>
</evidence>
<protein>
    <submittedName>
        <fullName evidence="7">Uncharacterized membrane protein YbhN (UPF0104 family)</fullName>
    </submittedName>
</protein>
<evidence type="ECO:0000313" key="8">
    <source>
        <dbReference type="Proteomes" id="UP000294558"/>
    </source>
</evidence>
<dbReference type="EMBL" id="SOAU01000001">
    <property type="protein sequence ID" value="TDT15496.1"/>
    <property type="molecule type" value="Genomic_DNA"/>
</dbReference>
<keyword evidence="8" id="KW-1185">Reference proteome</keyword>
<keyword evidence="3 6" id="KW-0812">Transmembrane</keyword>
<evidence type="ECO:0000313" key="7">
    <source>
        <dbReference type="EMBL" id="TDT15496.1"/>
    </source>
</evidence>
<accession>A0A4R7HZ15</accession>
<sequence length="370" mass="37798">MRSRTRHILMIAVAAGLLAVFASGYGEPVRFMIGRIGDLRPIPVVVGVAVSMLAMWNRGWMNQVAHEAVGVRCGATEMTRTAAVGFTAQKVVKSAGAAGLAVFVRHGRRRGHQPGAVVAACVLTAVAAFLALGGLLAIAIGVLAATDRLTGWWIAAAVGFSLYAVVVIVGAVVVIRSRSTVSWAWDRVQRLRRRPPTPMPTGWFDALDVGRRRPTGLVRLVGHAVLGKLLGATVLTAALAATGLDVGLSDALIIYATALAASMVAIVPGGVGVVEGSLVALLVAGGAEAGPAALAVALFRVLDLWLPVLAGFIAARGELSNREPEVEVTPVVSMDPAGAPHGAVLDVVPGPAPDASPGIAGAGRPVPALV</sequence>
<evidence type="ECO:0000256" key="4">
    <source>
        <dbReference type="ARBA" id="ARBA00022989"/>
    </source>
</evidence>
<dbReference type="Proteomes" id="UP000294558">
    <property type="component" value="Unassembled WGS sequence"/>
</dbReference>
<evidence type="ECO:0000256" key="6">
    <source>
        <dbReference type="SAM" id="Phobius"/>
    </source>
</evidence>
<evidence type="ECO:0000256" key="3">
    <source>
        <dbReference type="ARBA" id="ARBA00022692"/>
    </source>
</evidence>
<dbReference type="PANTHER" id="PTHR39087:SF2">
    <property type="entry name" value="UPF0104 MEMBRANE PROTEIN MJ1595"/>
    <property type="match status" value="1"/>
</dbReference>
<dbReference type="Pfam" id="PF03706">
    <property type="entry name" value="LPG_synthase_TM"/>
    <property type="match status" value="1"/>
</dbReference>
<proteinExistence type="predicted"/>
<keyword evidence="4 6" id="KW-1133">Transmembrane helix</keyword>
<evidence type="ECO:0000256" key="5">
    <source>
        <dbReference type="ARBA" id="ARBA00023136"/>
    </source>
</evidence>
<gene>
    <name evidence="7" type="ORF">BDK89_1067</name>
</gene>